<keyword evidence="1" id="KW-0732">Signal</keyword>
<accession>A0ABR8ZGV0</accession>
<feature type="signal peptide" evidence="1">
    <location>
        <begin position="1"/>
        <end position="19"/>
    </location>
</feature>
<evidence type="ECO:0000256" key="1">
    <source>
        <dbReference type="SAM" id="SignalP"/>
    </source>
</evidence>
<dbReference type="RefSeq" id="WP_056083968.1">
    <property type="nucleotide sequence ID" value="NZ_JACYFS010000007.1"/>
</dbReference>
<protein>
    <submittedName>
        <fullName evidence="2">Uncharacterized protein</fullName>
    </submittedName>
</protein>
<organism evidence="2 3">
    <name type="scientific">Chryseobacterium caseinilyticum</name>
    <dbReference type="NCBI Taxonomy" id="2771428"/>
    <lineage>
        <taxon>Bacteria</taxon>
        <taxon>Pseudomonadati</taxon>
        <taxon>Bacteroidota</taxon>
        <taxon>Flavobacteriia</taxon>
        <taxon>Flavobacteriales</taxon>
        <taxon>Weeksellaceae</taxon>
        <taxon>Chryseobacterium group</taxon>
        <taxon>Chryseobacterium</taxon>
    </lineage>
</organism>
<proteinExistence type="predicted"/>
<dbReference type="EMBL" id="JACYFS010000007">
    <property type="protein sequence ID" value="MBD8084070.1"/>
    <property type="molecule type" value="Genomic_DNA"/>
</dbReference>
<name>A0ABR8ZGV0_9FLAO</name>
<dbReference type="Proteomes" id="UP000637299">
    <property type="component" value="Unassembled WGS sequence"/>
</dbReference>
<reference evidence="2 3" key="1">
    <citation type="submission" date="2020-09" db="EMBL/GenBank/DDBJ databases">
        <title>Genome seq and assembly of Chryseobacterium sp.</title>
        <authorList>
            <person name="Chhetri G."/>
        </authorList>
    </citation>
    <scope>NUCLEOTIDE SEQUENCE [LARGE SCALE GENOMIC DNA]</scope>
    <source>
        <strain evidence="2 3">GCR10</strain>
    </source>
</reference>
<sequence>MKIKALLLALSVMSISAFAQEKVKYTKDQVKKMEQYLFNEGFSGPSPKKISTLILKDGSIHKGYCDDIEMKKGQIYEISIKDSATKKPGRFNAEKISEMYIYPSKFEKIFKAAKHYSNVRSMNTHKINKTFTDDRIQFVNQTVSLKNKKDDMEFLMQTVNPGFNDIITVYHDPRAKEVGGSYIGMGPRLGSNAGVVKSYYVKKGDKIMWLHKDDFDDNYDFLFGDNAEFMKKYPKKSVEWGFFSFLVYEYTEMSNG</sequence>
<gene>
    <name evidence="2" type="ORF">IC610_16790</name>
</gene>
<keyword evidence="3" id="KW-1185">Reference proteome</keyword>
<evidence type="ECO:0000313" key="3">
    <source>
        <dbReference type="Proteomes" id="UP000637299"/>
    </source>
</evidence>
<comment type="caution">
    <text evidence="2">The sequence shown here is derived from an EMBL/GenBank/DDBJ whole genome shotgun (WGS) entry which is preliminary data.</text>
</comment>
<evidence type="ECO:0000313" key="2">
    <source>
        <dbReference type="EMBL" id="MBD8084070.1"/>
    </source>
</evidence>
<feature type="chain" id="PRO_5046936373" evidence="1">
    <location>
        <begin position="20"/>
        <end position="256"/>
    </location>
</feature>